<dbReference type="PROSITE" id="PS00358">
    <property type="entry name" value="RIBOSOMAL_L5"/>
    <property type="match status" value="1"/>
</dbReference>
<dbReference type="InterPro" id="IPR020929">
    <property type="entry name" value="Ribosomal_uL5_CS"/>
</dbReference>
<dbReference type="SUPFAM" id="SSF55282">
    <property type="entry name" value="RL5-like"/>
    <property type="match status" value="1"/>
</dbReference>
<keyword evidence="5" id="KW-0820">tRNA-binding</keyword>
<dbReference type="GO" id="GO:0005840">
    <property type="term" value="C:ribosome"/>
    <property type="evidence" value="ECO:0007669"/>
    <property type="project" value="UniProtKB-KW"/>
</dbReference>
<evidence type="ECO:0000256" key="2">
    <source>
        <dbReference type="ARBA" id="ARBA00022980"/>
    </source>
</evidence>
<dbReference type="NCBIfam" id="NF000585">
    <property type="entry name" value="PRK00010.1"/>
    <property type="match status" value="1"/>
</dbReference>
<evidence type="ECO:0000313" key="9">
    <source>
        <dbReference type="EMBL" id="XCN73368.1"/>
    </source>
</evidence>
<dbReference type="Pfam" id="PF00281">
    <property type="entry name" value="Ribosomal_L5"/>
    <property type="match status" value="1"/>
</dbReference>
<comment type="function">
    <text evidence="5">This is 1 of the proteins that bind and probably mediate the attachment of the 5S RNA into the large ribosomal subunit, where it forms part of the central protuberance. In the 70S ribosome it contacts protein S13 of the 30S subunit (bridge B1b), connecting the 2 subunits; this bridge is implicated in subunit movement. Contacts the P site tRNA; the 5S rRNA and some of its associated proteins might help stabilize positioning of ribosome-bound tRNAs.</text>
</comment>
<reference evidence="9" key="1">
    <citation type="journal article" date="2024" name="Syst. Appl. Microbiol.">
        <title>First single-strain enrichments of Electrothrix cable bacteria, description of E. aestuarii sp. nov. and E. rattekaaiensis sp. nov., and proposal of a cable bacteria taxonomy following the rules of the SeqCode.</title>
        <authorList>
            <person name="Plum-Jensen L.E."/>
            <person name="Schramm A."/>
            <person name="Marshall I.P.G."/>
        </authorList>
    </citation>
    <scope>NUCLEOTIDE SEQUENCE</scope>
    <source>
        <strain evidence="9">Rat1</strain>
    </source>
</reference>
<dbReference type="Pfam" id="PF00673">
    <property type="entry name" value="Ribosomal_L5_C"/>
    <property type="match status" value="1"/>
</dbReference>
<dbReference type="EMBL" id="CP159373">
    <property type="protein sequence ID" value="XCN73368.1"/>
    <property type="molecule type" value="Genomic_DNA"/>
</dbReference>
<comment type="similarity">
    <text evidence="1 5 6">Belongs to the universal ribosomal protein uL5 family.</text>
</comment>
<dbReference type="GO" id="GO:0006412">
    <property type="term" value="P:translation"/>
    <property type="evidence" value="ECO:0007669"/>
    <property type="project" value="UniProtKB-UniRule"/>
</dbReference>
<keyword evidence="5" id="KW-0699">rRNA-binding</keyword>
<evidence type="ECO:0000256" key="1">
    <source>
        <dbReference type="ARBA" id="ARBA00008553"/>
    </source>
</evidence>
<dbReference type="KEGG" id="eaj:Q3M24_01025"/>
<dbReference type="InterPro" id="IPR031310">
    <property type="entry name" value="Ribosomal_uL5_N"/>
</dbReference>
<dbReference type="GO" id="GO:0019843">
    <property type="term" value="F:rRNA binding"/>
    <property type="evidence" value="ECO:0007669"/>
    <property type="project" value="UniProtKB-UniRule"/>
</dbReference>
<dbReference type="InterPro" id="IPR022803">
    <property type="entry name" value="Ribosomal_uL5_dom_sf"/>
</dbReference>
<dbReference type="InterPro" id="IPR031309">
    <property type="entry name" value="Ribosomal_uL5_C"/>
</dbReference>
<accession>A0AAU8LWX4</accession>
<keyword evidence="5" id="KW-0694">RNA-binding</keyword>
<dbReference type="Gene3D" id="3.30.1440.10">
    <property type="match status" value="1"/>
</dbReference>
<dbReference type="GO" id="GO:0003735">
    <property type="term" value="F:structural constituent of ribosome"/>
    <property type="evidence" value="ECO:0007669"/>
    <property type="project" value="InterPro"/>
</dbReference>
<dbReference type="GO" id="GO:0000049">
    <property type="term" value="F:tRNA binding"/>
    <property type="evidence" value="ECO:0007669"/>
    <property type="project" value="UniProtKB-UniRule"/>
</dbReference>
<sequence>MGTMKELYVSECIPQLKEKFGYSNMFEIPKVEKIVLNMGLGEAVQNPKIVEKAASELTLIAGQKAVVTKARKSIATFKLREGMPIGACVTLRRERMYDFLSKLINIALPRVRDFRGISSKGFDGNGNFSMGIKEHIIFPEVDYDKIDKIRGLNITFVTNAKSDEEGRTLLKMLGMPFKEHKTSTDQ</sequence>
<dbReference type="FunFam" id="3.30.1440.10:FF:000001">
    <property type="entry name" value="50S ribosomal protein L5"/>
    <property type="match status" value="1"/>
</dbReference>
<evidence type="ECO:0000259" key="8">
    <source>
        <dbReference type="Pfam" id="PF00673"/>
    </source>
</evidence>
<name>A0AAU8LWX4_9BACT</name>
<evidence type="ECO:0000256" key="3">
    <source>
        <dbReference type="ARBA" id="ARBA00023274"/>
    </source>
</evidence>
<evidence type="ECO:0000256" key="4">
    <source>
        <dbReference type="ARBA" id="ARBA00035245"/>
    </source>
</evidence>
<protein>
    <recommendedName>
        <fullName evidence="4 5">Large ribosomal subunit protein uL5</fullName>
    </recommendedName>
</protein>
<dbReference type="GO" id="GO:1990904">
    <property type="term" value="C:ribonucleoprotein complex"/>
    <property type="evidence" value="ECO:0007669"/>
    <property type="project" value="UniProtKB-KW"/>
</dbReference>
<gene>
    <name evidence="5 9" type="primary">rplE</name>
    <name evidence="9" type="ORF">Q3M24_01025</name>
</gene>
<dbReference type="AlphaFoldDB" id="A0AAU8LWX4"/>
<evidence type="ECO:0000256" key="6">
    <source>
        <dbReference type="RuleBase" id="RU003930"/>
    </source>
</evidence>
<dbReference type="PANTHER" id="PTHR11994">
    <property type="entry name" value="60S RIBOSOMAL PROTEIN L11-RELATED"/>
    <property type="match status" value="1"/>
</dbReference>
<dbReference type="InterPro" id="IPR020930">
    <property type="entry name" value="Ribosomal_uL5_bac-type"/>
</dbReference>
<evidence type="ECO:0000256" key="5">
    <source>
        <dbReference type="HAMAP-Rule" id="MF_01333"/>
    </source>
</evidence>
<organism evidence="9">
    <name type="scientific">Candidatus Electrothrix aestuarii</name>
    <dbReference type="NCBI Taxonomy" id="3062594"/>
    <lineage>
        <taxon>Bacteria</taxon>
        <taxon>Pseudomonadati</taxon>
        <taxon>Thermodesulfobacteriota</taxon>
        <taxon>Desulfobulbia</taxon>
        <taxon>Desulfobulbales</taxon>
        <taxon>Desulfobulbaceae</taxon>
        <taxon>Candidatus Electrothrix</taxon>
    </lineage>
</organism>
<feature type="domain" description="Large ribosomal subunit protein uL5 C-terminal" evidence="8">
    <location>
        <begin position="84"/>
        <end position="177"/>
    </location>
</feature>
<dbReference type="PIRSF" id="PIRSF002161">
    <property type="entry name" value="Ribosomal_L5"/>
    <property type="match status" value="1"/>
</dbReference>
<dbReference type="HAMAP" id="MF_01333_B">
    <property type="entry name" value="Ribosomal_uL5_B"/>
    <property type="match status" value="1"/>
</dbReference>
<dbReference type="InterPro" id="IPR002132">
    <property type="entry name" value="Ribosomal_uL5"/>
</dbReference>
<evidence type="ECO:0000259" key="7">
    <source>
        <dbReference type="Pfam" id="PF00281"/>
    </source>
</evidence>
<reference evidence="9" key="2">
    <citation type="submission" date="2024-06" db="EMBL/GenBank/DDBJ databases">
        <authorList>
            <person name="Plum-Jensen L.E."/>
            <person name="Schramm A."/>
            <person name="Marshall I.P.G."/>
        </authorList>
    </citation>
    <scope>NUCLEOTIDE SEQUENCE</scope>
    <source>
        <strain evidence="9">Rat1</strain>
    </source>
</reference>
<comment type="subunit">
    <text evidence="5">Part of the 50S ribosomal subunit; part of the 5S rRNA/L5/L18/L25 subcomplex. Contacts the 5S rRNA and the P site tRNA. Forms a bridge to the 30S subunit in the 70S ribosome.</text>
</comment>
<keyword evidence="3 5" id="KW-0687">Ribonucleoprotein</keyword>
<keyword evidence="2 5" id="KW-0689">Ribosomal protein</keyword>
<feature type="domain" description="Large ribosomal subunit protein uL5 N-terminal" evidence="7">
    <location>
        <begin position="24"/>
        <end position="80"/>
    </location>
</feature>
<proteinExistence type="inferred from homology"/>